<keyword evidence="1 5" id="KW-0597">Phosphoprotein</keyword>
<keyword evidence="4" id="KW-0804">Transcription</keyword>
<organism evidence="8 9">
    <name type="scientific">Subtercola lobariae</name>
    <dbReference type="NCBI Taxonomy" id="1588641"/>
    <lineage>
        <taxon>Bacteria</taxon>
        <taxon>Bacillati</taxon>
        <taxon>Actinomycetota</taxon>
        <taxon>Actinomycetes</taxon>
        <taxon>Micrococcales</taxon>
        <taxon>Microbacteriaceae</taxon>
        <taxon>Subtercola</taxon>
    </lineage>
</organism>
<dbReference type="InterPro" id="IPR058245">
    <property type="entry name" value="NreC/VraR/RcsB-like_REC"/>
</dbReference>
<dbReference type="SMART" id="SM00448">
    <property type="entry name" value="REC"/>
    <property type="match status" value="1"/>
</dbReference>
<dbReference type="CDD" id="cd17535">
    <property type="entry name" value="REC_NarL-like"/>
    <property type="match status" value="1"/>
</dbReference>
<dbReference type="RefSeq" id="WP_188678474.1">
    <property type="nucleotide sequence ID" value="NZ_BMGP01000004.1"/>
</dbReference>
<dbReference type="EMBL" id="BMGP01000004">
    <property type="protein sequence ID" value="GGF29522.1"/>
    <property type="molecule type" value="Genomic_DNA"/>
</dbReference>
<dbReference type="Gene3D" id="3.40.50.2300">
    <property type="match status" value="1"/>
</dbReference>
<reference evidence="8 9" key="1">
    <citation type="journal article" date="2014" name="Int. J. Syst. Evol. Microbiol.">
        <title>Complete genome sequence of Corynebacterium casei LMG S-19264T (=DSM 44701T), isolated from a smear-ripened cheese.</title>
        <authorList>
            <consortium name="US DOE Joint Genome Institute (JGI-PGF)"/>
            <person name="Walter F."/>
            <person name="Albersmeier A."/>
            <person name="Kalinowski J."/>
            <person name="Ruckert C."/>
        </authorList>
    </citation>
    <scope>NUCLEOTIDE SEQUENCE [LARGE SCALE GENOMIC DNA]</scope>
    <source>
        <strain evidence="8 9">CGMCC 1.12976</strain>
    </source>
</reference>
<protein>
    <submittedName>
        <fullName evidence="8">DNA-binding response regulator</fullName>
    </submittedName>
</protein>
<dbReference type="SMART" id="SM00421">
    <property type="entry name" value="HTH_LUXR"/>
    <property type="match status" value="1"/>
</dbReference>
<dbReference type="Proteomes" id="UP000598775">
    <property type="component" value="Unassembled WGS sequence"/>
</dbReference>
<dbReference type="PROSITE" id="PS50043">
    <property type="entry name" value="HTH_LUXR_2"/>
    <property type="match status" value="1"/>
</dbReference>
<proteinExistence type="predicted"/>
<accession>A0A917F059</accession>
<dbReference type="AlphaFoldDB" id="A0A917F059"/>
<feature type="domain" description="Response regulatory" evidence="7">
    <location>
        <begin position="8"/>
        <end position="124"/>
    </location>
</feature>
<keyword evidence="2" id="KW-0805">Transcription regulation</keyword>
<evidence type="ECO:0000256" key="3">
    <source>
        <dbReference type="ARBA" id="ARBA00023125"/>
    </source>
</evidence>
<dbReference type="InterPro" id="IPR016032">
    <property type="entry name" value="Sig_transdc_resp-reg_C-effctor"/>
</dbReference>
<evidence type="ECO:0000256" key="2">
    <source>
        <dbReference type="ARBA" id="ARBA00023015"/>
    </source>
</evidence>
<evidence type="ECO:0000259" key="7">
    <source>
        <dbReference type="PROSITE" id="PS50110"/>
    </source>
</evidence>
<feature type="modified residue" description="4-aspartylphosphate" evidence="5">
    <location>
        <position position="59"/>
    </location>
</feature>
<evidence type="ECO:0000313" key="9">
    <source>
        <dbReference type="Proteomes" id="UP000598775"/>
    </source>
</evidence>
<dbReference type="Pfam" id="PF00072">
    <property type="entry name" value="Response_reg"/>
    <property type="match status" value="1"/>
</dbReference>
<dbReference type="SUPFAM" id="SSF52172">
    <property type="entry name" value="CheY-like"/>
    <property type="match status" value="1"/>
</dbReference>
<keyword evidence="9" id="KW-1185">Reference proteome</keyword>
<dbReference type="GO" id="GO:0003677">
    <property type="term" value="F:DNA binding"/>
    <property type="evidence" value="ECO:0007669"/>
    <property type="project" value="UniProtKB-KW"/>
</dbReference>
<evidence type="ECO:0000313" key="8">
    <source>
        <dbReference type="EMBL" id="GGF29522.1"/>
    </source>
</evidence>
<evidence type="ECO:0000256" key="5">
    <source>
        <dbReference type="PROSITE-ProRule" id="PRU00169"/>
    </source>
</evidence>
<name>A0A917F059_9MICO</name>
<comment type="caution">
    <text evidence="8">The sequence shown here is derived from an EMBL/GenBank/DDBJ whole genome shotgun (WGS) entry which is preliminary data.</text>
</comment>
<dbReference type="PROSITE" id="PS00622">
    <property type="entry name" value="HTH_LUXR_1"/>
    <property type="match status" value="1"/>
</dbReference>
<feature type="domain" description="HTH luxR-type" evidence="6">
    <location>
        <begin position="176"/>
        <end position="241"/>
    </location>
</feature>
<dbReference type="GO" id="GO:0006355">
    <property type="term" value="P:regulation of DNA-templated transcription"/>
    <property type="evidence" value="ECO:0007669"/>
    <property type="project" value="InterPro"/>
</dbReference>
<dbReference type="PANTHER" id="PTHR43214:SF24">
    <property type="entry name" value="TRANSCRIPTIONAL REGULATORY PROTEIN NARL-RELATED"/>
    <property type="match status" value="1"/>
</dbReference>
<gene>
    <name evidence="8" type="ORF">GCM10011399_23360</name>
</gene>
<dbReference type="InterPro" id="IPR001789">
    <property type="entry name" value="Sig_transdc_resp-reg_receiver"/>
</dbReference>
<dbReference type="GO" id="GO:0000160">
    <property type="term" value="P:phosphorelay signal transduction system"/>
    <property type="evidence" value="ECO:0007669"/>
    <property type="project" value="InterPro"/>
</dbReference>
<dbReference type="SUPFAM" id="SSF46894">
    <property type="entry name" value="C-terminal effector domain of the bipartite response regulators"/>
    <property type="match status" value="1"/>
</dbReference>
<evidence type="ECO:0000256" key="1">
    <source>
        <dbReference type="ARBA" id="ARBA00022553"/>
    </source>
</evidence>
<dbReference type="InterPro" id="IPR039420">
    <property type="entry name" value="WalR-like"/>
</dbReference>
<dbReference type="PROSITE" id="PS50110">
    <property type="entry name" value="RESPONSE_REGULATORY"/>
    <property type="match status" value="1"/>
</dbReference>
<dbReference type="CDD" id="cd06170">
    <property type="entry name" value="LuxR_C_like"/>
    <property type="match status" value="1"/>
</dbReference>
<evidence type="ECO:0000259" key="6">
    <source>
        <dbReference type="PROSITE" id="PS50043"/>
    </source>
</evidence>
<dbReference type="InterPro" id="IPR000792">
    <property type="entry name" value="Tscrpt_reg_LuxR_C"/>
</dbReference>
<keyword evidence="3 8" id="KW-0238">DNA-binding</keyword>
<dbReference type="PANTHER" id="PTHR43214">
    <property type="entry name" value="TWO-COMPONENT RESPONSE REGULATOR"/>
    <property type="match status" value="1"/>
</dbReference>
<dbReference type="PRINTS" id="PR00038">
    <property type="entry name" value="HTHLUXR"/>
</dbReference>
<dbReference type="Pfam" id="PF00196">
    <property type="entry name" value="GerE"/>
    <property type="match status" value="1"/>
</dbReference>
<sequence length="243" mass="24921">MSDTETVRILLVDDQPLLRMGFRMVLEAEPGFAVVGEAADGAAGVAAAVAEAPDVILMDVRMPVMNGIDATAAIAAQAPSSRVLILTTFDLDEYAFAALRAGASGFMLKDARPAELVAAIRAVAAGDAVVSPRVTKQLLELFGAKLPSASASASAGDGANAGAGGAGAAEHPLAQSDGRLEALTDREREVLTAIAEGLTNTEIAARLVVSESTVKTHVGRVLQKLGARDRVQAVIFAYETGLV</sequence>
<evidence type="ECO:0000256" key="4">
    <source>
        <dbReference type="ARBA" id="ARBA00023163"/>
    </source>
</evidence>
<dbReference type="InterPro" id="IPR011006">
    <property type="entry name" value="CheY-like_superfamily"/>
</dbReference>